<evidence type="ECO:0000259" key="3">
    <source>
        <dbReference type="Pfam" id="PF02678"/>
    </source>
</evidence>
<dbReference type="Pfam" id="PF05726">
    <property type="entry name" value="Pirin_C"/>
    <property type="match status" value="1"/>
</dbReference>
<name>A0A537IWI4_9BACT</name>
<dbReference type="EMBL" id="VBAP01000042">
    <property type="protein sequence ID" value="TMI75645.1"/>
    <property type="molecule type" value="Genomic_DNA"/>
</dbReference>
<evidence type="ECO:0000259" key="4">
    <source>
        <dbReference type="Pfam" id="PF05726"/>
    </source>
</evidence>
<evidence type="ECO:0000256" key="1">
    <source>
        <dbReference type="ARBA" id="ARBA00008416"/>
    </source>
</evidence>
<sequence length="337" mass="36175">MSASRPEPLRVFPFSPARNIVVTATVNTWQSSCDDNYSAGRRLGVEPMDTALERVGAGSKGGAGMNTQVETKERDVVLVEDAAWIRVMGQPVLEALPSARAPYAQVDPFILVHEARGHLSPDMANMATKHRHRGFDNVLYMLEGSLSTGHSTGPGGAMERARLSEGALLVLRTGRGVWHADALGADEISKGLAGTEFRVVLFWVNLARKDKQVEPSVQVLKPDQIPLRSEGDATVRVLVGEGSPARLATPALILDIELPRGGEVTTSVPPQFQGFAYVLEGEAAFGASRRRAMPTQLVVPGPGKAFTVRDAAPRTRYLLMAGQPYGEAPGFNGPFVD</sequence>
<proteinExistence type="inferred from homology"/>
<dbReference type="PANTHER" id="PTHR13903:SF8">
    <property type="entry name" value="PIRIN"/>
    <property type="match status" value="1"/>
</dbReference>
<dbReference type="SUPFAM" id="SSF51182">
    <property type="entry name" value="RmlC-like cupins"/>
    <property type="match status" value="1"/>
</dbReference>
<dbReference type="InterPro" id="IPR012093">
    <property type="entry name" value="Pirin"/>
</dbReference>
<dbReference type="InterPro" id="IPR008778">
    <property type="entry name" value="Pirin_C_dom"/>
</dbReference>
<reference evidence="5 6" key="1">
    <citation type="journal article" date="2019" name="Nat. Microbiol.">
        <title>Mediterranean grassland soil C-N compound turnover is dependent on rainfall and depth, and is mediated by genomically divergent microorganisms.</title>
        <authorList>
            <person name="Diamond S."/>
            <person name="Andeer P.F."/>
            <person name="Li Z."/>
            <person name="Crits-Christoph A."/>
            <person name="Burstein D."/>
            <person name="Anantharaman K."/>
            <person name="Lane K.R."/>
            <person name="Thomas B.C."/>
            <person name="Pan C."/>
            <person name="Northen T.R."/>
            <person name="Banfield J.F."/>
        </authorList>
    </citation>
    <scope>NUCLEOTIDE SEQUENCE [LARGE SCALE GENOMIC DNA]</scope>
    <source>
        <strain evidence="5">NP_8</strain>
    </source>
</reference>
<dbReference type="Pfam" id="PF02678">
    <property type="entry name" value="Pirin"/>
    <property type="match status" value="1"/>
</dbReference>
<evidence type="ECO:0000313" key="5">
    <source>
        <dbReference type="EMBL" id="TMI75645.1"/>
    </source>
</evidence>
<comment type="caution">
    <text evidence="5">The sequence shown here is derived from an EMBL/GenBank/DDBJ whole genome shotgun (WGS) entry which is preliminary data.</text>
</comment>
<organism evidence="5 6">
    <name type="scientific">Candidatus Segetimicrobium genomatis</name>
    <dbReference type="NCBI Taxonomy" id="2569760"/>
    <lineage>
        <taxon>Bacteria</taxon>
        <taxon>Bacillati</taxon>
        <taxon>Candidatus Sysuimicrobiota</taxon>
        <taxon>Candidatus Sysuimicrobiia</taxon>
        <taxon>Candidatus Sysuimicrobiales</taxon>
        <taxon>Candidatus Segetimicrobiaceae</taxon>
        <taxon>Candidatus Segetimicrobium</taxon>
    </lineage>
</organism>
<feature type="domain" description="Pirin C-terminal" evidence="4">
    <location>
        <begin position="254"/>
        <end position="336"/>
    </location>
</feature>
<dbReference type="Proteomes" id="UP000318834">
    <property type="component" value="Unassembled WGS sequence"/>
</dbReference>
<gene>
    <name evidence="5" type="ORF">E6H05_06280</name>
</gene>
<dbReference type="PANTHER" id="PTHR13903">
    <property type="entry name" value="PIRIN-RELATED"/>
    <property type="match status" value="1"/>
</dbReference>
<accession>A0A537IWI4</accession>
<dbReference type="InterPro" id="IPR011051">
    <property type="entry name" value="RmlC_Cupin_sf"/>
</dbReference>
<dbReference type="Gene3D" id="2.60.120.10">
    <property type="entry name" value="Jelly Rolls"/>
    <property type="match status" value="1"/>
</dbReference>
<evidence type="ECO:0000313" key="6">
    <source>
        <dbReference type="Proteomes" id="UP000318834"/>
    </source>
</evidence>
<comment type="similarity">
    <text evidence="1 2">Belongs to the pirin family.</text>
</comment>
<dbReference type="CDD" id="cd02247">
    <property type="entry name" value="cupin_pirin_C"/>
    <property type="match status" value="1"/>
</dbReference>
<protein>
    <recommendedName>
        <fullName evidence="7">Pirin C-terminal domain-containing protein</fullName>
    </recommendedName>
</protein>
<evidence type="ECO:0000256" key="2">
    <source>
        <dbReference type="RuleBase" id="RU003457"/>
    </source>
</evidence>
<dbReference type="AlphaFoldDB" id="A0A537IWI4"/>
<evidence type="ECO:0008006" key="7">
    <source>
        <dbReference type="Google" id="ProtNLM"/>
    </source>
</evidence>
<dbReference type="InterPro" id="IPR003829">
    <property type="entry name" value="Pirin_N_dom"/>
</dbReference>
<dbReference type="InterPro" id="IPR014710">
    <property type="entry name" value="RmlC-like_jellyroll"/>
</dbReference>
<feature type="domain" description="Pirin N-terminal" evidence="3">
    <location>
        <begin position="103"/>
        <end position="185"/>
    </location>
</feature>